<dbReference type="InterPro" id="IPR000073">
    <property type="entry name" value="AB_hydrolase_1"/>
</dbReference>
<organism evidence="2 3">
    <name type="scientific">Macrococcus lamae</name>
    <dbReference type="NCBI Taxonomy" id="198484"/>
    <lineage>
        <taxon>Bacteria</taxon>
        <taxon>Bacillati</taxon>
        <taxon>Bacillota</taxon>
        <taxon>Bacilli</taxon>
        <taxon>Bacillales</taxon>
        <taxon>Staphylococcaceae</taxon>
        <taxon>Macrococcus</taxon>
    </lineage>
</organism>
<dbReference type="EMBL" id="SCWB01000013">
    <property type="protein sequence ID" value="TDM07686.1"/>
    <property type="molecule type" value="Genomic_DNA"/>
</dbReference>
<dbReference type="GO" id="GO:0016787">
    <property type="term" value="F:hydrolase activity"/>
    <property type="evidence" value="ECO:0007669"/>
    <property type="project" value="UniProtKB-KW"/>
</dbReference>
<evidence type="ECO:0000259" key="1">
    <source>
        <dbReference type="Pfam" id="PF12146"/>
    </source>
</evidence>
<keyword evidence="3" id="KW-1185">Reference proteome</keyword>
<dbReference type="PRINTS" id="PR00111">
    <property type="entry name" value="ABHYDROLASE"/>
</dbReference>
<sequence>MWKWETEKTAKGVVVIIHNMLEHHGRYAWLITQLRRNGYHVVMGDLPGQGQTSRVNKGHIESFSVYRETVLEWIEVAEEYRLPVFVIGVGLGGLIAVNLLERVSLNLEGLILLSPLFGFQNTLSTRKNIFASSFGGTSKDAKFDMNIDMNQLTRSEEAIKDAASDSLMISKVSFNWYRSIMETMKETMENINSIHNIPLLLMYAGQDHLADIEQTQLFKKEFQTDEMYVKCWKGLYHELHQEPEKENILRYIESFMNNRMYYIGLISE</sequence>
<comment type="caution">
    <text evidence="2">The sequence shown here is derived from an EMBL/GenBank/DDBJ whole genome shotgun (WGS) entry which is preliminary data.</text>
</comment>
<feature type="domain" description="Serine aminopeptidase S33" evidence="1">
    <location>
        <begin position="10"/>
        <end position="244"/>
    </location>
</feature>
<gene>
    <name evidence="2" type="ORF">ERX29_08060</name>
</gene>
<dbReference type="InterPro" id="IPR029058">
    <property type="entry name" value="AB_hydrolase_fold"/>
</dbReference>
<evidence type="ECO:0000313" key="2">
    <source>
        <dbReference type="EMBL" id="TDM07686.1"/>
    </source>
</evidence>
<dbReference type="Gene3D" id="3.40.50.1820">
    <property type="entry name" value="alpha/beta hydrolase"/>
    <property type="match status" value="1"/>
</dbReference>
<dbReference type="PANTHER" id="PTHR11614">
    <property type="entry name" value="PHOSPHOLIPASE-RELATED"/>
    <property type="match status" value="1"/>
</dbReference>
<dbReference type="InterPro" id="IPR022742">
    <property type="entry name" value="Hydrolase_4"/>
</dbReference>
<dbReference type="SUPFAM" id="SSF53474">
    <property type="entry name" value="alpha/beta-Hydrolases"/>
    <property type="match status" value="1"/>
</dbReference>
<accession>A0A4R6BTD9</accession>
<dbReference type="OrthoDB" id="9806902at2"/>
<dbReference type="RefSeq" id="WP_133444201.1">
    <property type="nucleotide sequence ID" value="NZ_SCWB01000013.1"/>
</dbReference>
<evidence type="ECO:0000313" key="3">
    <source>
        <dbReference type="Proteomes" id="UP000294802"/>
    </source>
</evidence>
<keyword evidence="2" id="KW-0378">Hydrolase</keyword>
<dbReference type="Proteomes" id="UP000294802">
    <property type="component" value="Unassembled WGS sequence"/>
</dbReference>
<name>A0A4R6BTD9_9STAP</name>
<dbReference type="InterPro" id="IPR051044">
    <property type="entry name" value="MAG_DAG_Lipase"/>
</dbReference>
<protein>
    <submittedName>
        <fullName evidence="2">Alpha/beta hydrolase</fullName>
    </submittedName>
</protein>
<proteinExistence type="predicted"/>
<dbReference type="AlphaFoldDB" id="A0A4R6BTD9"/>
<dbReference type="Pfam" id="PF12146">
    <property type="entry name" value="Hydrolase_4"/>
    <property type="match status" value="1"/>
</dbReference>
<reference evidence="2 3" key="1">
    <citation type="submission" date="2019-01" db="EMBL/GenBank/DDBJ databases">
        <title>Draft genome sequences of the type strains of six Macrococcus species.</title>
        <authorList>
            <person name="Mazhar S."/>
            <person name="Altermann E."/>
            <person name="Hill C."/>
            <person name="Mcauliffe O."/>
        </authorList>
    </citation>
    <scope>NUCLEOTIDE SEQUENCE [LARGE SCALE GENOMIC DNA]</scope>
    <source>
        <strain evidence="2 3">CCM4815</strain>
    </source>
</reference>